<sequence>MQTSPVQHLHPASHSHPASHAQAVSDAVPAAQAVAAAAFSLQPHFSHSQTSHEHVSPSQSGQAQLTHSHVFAAVLSTGADSADAQVIMPSENEKSAAKTNKLFMDESPIEIVKTELKSK</sequence>
<feature type="compositionally biased region" description="Low complexity" evidence="1">
    <location>
        <begin position="10"/>
        <end position="27"/>
    </location>
</feature>
<feature type="region of interest" description="Disordered" evidence="1">
    <location>
        <begin position="1"/>
        <end position="27"/>
    </location>
</feature>
<proteinExistence type="predicted"/>
<evidence type="ECO:0000313" key="2">
    <source>
        <dbReference type="EMBL" id="EAQ82717.1"/>
    </source>
</evidence>
<evidence type="ECO:0000256" key="1">
    <source>
        <dbReference type="SAM" id="MobiDB-lite"/>
    </source>
</evidence>
<comment type="caution">
    <text evidence="2">The sequence shown here is derived from an EMBL/GenBank/DDBJ whole genome shotgun (WGS) entry which is preliminary data.</text>
</comment>
<gene>
    <name evidence="2" type="ORF">DSM3645_09967</name>
</gene>
<accession>A3ZLT4</accession>
<dbReference type="AlphaFoldDB" id="A3ZLT4"/>
<name>A3ZLT4_9BACT</name>
<dbReference type="HOGENOM" id="CLU_2056815_0_0_0"/>
<feature type="region of interest" description="Disordered" evidence="1">
    <location>
        <begin position="44"/>
        <end position="64"/>
    </location>
</feature>
<dbReference type="EMBL" id="AANZ01000001">
    <property type="protein sequence ID" value="EAQ82717.1"/>
    <property type="molecule type" value="Genomic_DNA"/>
</dbReference>
<dbReference type="Proteomes" id="UP000004358">
    <property type="component" value="Unassembled WGS sequence"/>
</dbReference>
<protein>
    <submittedName>
        <fullName evidence="2">Uncharacterized protein</fullName>
    </submittedName>
</protein>
<evidence type="ECO:0000313" key="3">
    <source>
        <dbReference type="Proteomes" id="UP000004358"/>
    </source>
</evidence>
<reference evidence="2 3" key="1">
    <citation type="submission" date="2006-02" db="EMBL/GenBank/DDBJ databases">
        <authorList>
            <person name="Amann R."/>
            <person name="Ferriera S."/>
            <person name="Johnson J."/>
            <person name="Kravitz S."/>
            <person name="Halpern A."/>
            <person name="Remington K."/>
            <person name="Beeson K."/>
            <person name="Tran B."/>
            <person name="Rogers Y.-H."/>
            <person name="Friedman R."/>
            <person name="Venter J.C."/>
        </authorList>
    </citation>
    <scope>NUCLEOTIDE SEQUENCE [LARGE SCALE GENOMIC DNA]</scope>
    <source>
        <strain evidence="2 3">DSM 3645</strain>
    </source>
</reference>
<organism evidence="2 3">
    <name type="scientific">Blastopirellula marina DSM 3645</name>
    <dbReference type="NCBI Taxonomy" id="314230"/>
    <lineage>
        <taxon>Bacteria</taxon>
        <taxon>Pseudomonadati</taxon>
        <taxon>Planctomycetota</taxon>
        <taxon>Planctomycetia</taxon>
        <taxon>Pirellulales</taxon>
        <taxon>Pirellulaceae</taxon>
        <taxon>Blastopirellula</taxon>
    </lineage>
</organism>